<keyword evidence="2" id="KW-1185">Reference proteome</keyword>
<dbReference type="AlphaFoldDB" id="A0A133UIW2"/>
<dbReference type="PANTHER" id="PTHR32387">
    <property type="entry name" value="WU:FJ29H11"/>
    <property type="match status" value="1"/>
</dbReference>
<dbReference type="PANTHER" id="PTHR32387:SF0">
    <property type="entry name" value="PROTEIN NO VEIN"/>
    <property type="match status" value="1"/>
</dbReference>
<reference evidence="1 2" key="1">
    <citation type="journal article" date="2016" name="Sci. Rep.">
        <title>Metabolic traits of an uncultured archaeal lineage -MSBL1- from brine pools of the Red Sea.</title>
        <authorList>
            <person name="Mwirichia R."/>
            <person name="Alam I."/>
            <person name="Rashid M."/>
            <person name="Vinu M."/>
            <person name="Ba-Alawi W."/>
            <person name="Anthony Kamau A."/>
            <person name="Kamanda Ngugi D."/>
            <person name="Goker M."/>
            <person name="Klenk H.P."/>
            <person name="Bajic V."/>
            <person name="Stingl U."/>
        </authorList>
    </citation>
    <scope>NUCLEOTIDE SEQUENCE [LARGE SCALE GENOMIC DNA]</scope>
    <source>
        <strain evidence="1">SCGC-AAA259E19</strain>
    </source>
</reference>
<name>A0A133UIW2_9EURY</name>
<accession>A0A133UIW2</accession>
<gene>
    <name evidence="1" type="ORF">AKJ65_05235</name>
</gene>
<evidence type="ECO:0000313" key="2">
    <source>
        <dbReference type="Proteomes" id="UP000070284"/>
    </source>
</evidence>
<dbReference type="Proteomes" id="UP000070284">
    <property type="component" value="Unassembled WGS sequence"/>
</dbReference>
<dbReference type="EMBL" id="LHXO01000078">
    <property type="protein sequence ID" value="KXA94153.1"/>
    <property type="molecule type" value="Genomic_DNA"/>
</dbReference>
<dbReference type="InterPro" id="IPR036890">
    <property type="entry name" value="HATPase_C_sf"/>
</dbReference>
<protein>
    <recommendedName>
        <fullName evidence="3">ATP-binding protein</fullName>
    </recommendedName>
</protein>
<dbReference type="InterPro" id="IPR052957">
    <property type="entry name" value="Auxin_embryo_med"/>
</dbReference>
<organism evidence="1 2">
    <name type="scientific">candidate division MSBL1 archaeon SCGC-AAA259E19</name>
    <dbReference type="NCBI Taxonomy" id="1698264"/>
    <lineage>
        <taxon>Archaea</taxon>
        <taxon>Methanobacteriati</taxon>
        <taxon>Methanobacteriota</taxon>
        <taxon>candidate division MSBL1</taxon>
    </lineage>
</organism>
<sequence>MLKSGEWKDWLEERLEQRRDVYLRDSDVLISDFNREIDRSKGYSGRGLLELIQNADDAGRNYPEPNKLLIKLTDSGLFVANTGEPFSQGGVKSLIVSDNSPKQFRPQCIGYLGLGFRSVLNWTSSILILSGELSAEFDENFSSEFLQQLRGESEEINKKVKEFEEQGISNPIATLSVPRFLSKENIENSKLRQIYETGQKIKGEGYDTVICISLNNSEKRKQVQNEINSLFKEIVLFLRHLEEIEIVSPERKEHWRVDRKRNEAIVNPHEPNSIRWKIFEDKGGIPPEYLDRSQTKNKYEIKIAVPTNSESHDVSSQNLFVFFPTEVAFPFPLLAHATFKVTENRNHLMKSDVNRFVAKKLAALMAESAEEL</sequence>
<dbReference type="NCBIfam" id="NF047352">
    <property type="entry name" value="P_loop_sacsin"/>
    <property type="match status" value="1"/>
</dbReference>
<evidence type="ECO:0000313" key="1">
    <source>
        <dbReference type="EMBL" id="KXA94153.1"/>
    </source>
</evidence>
<proteinExistence type="predicted"/>
<dbReference type="SUPFAM" id="SSF55874">
    <property type="entry name" value="ATPase domain of HSP90 chaperone/DNA topoisomerase II/histidine kinase"/>
    <property type="match status" value="1"/>
</dbReference>
<dbReference type="PATRIC" id="fig|1698264.3.peg.1906"/>
<comment type="caution">
    <text evidence="1">The sequence shown here is derived from an EMBL/GenBank/DDBJ whole genome shotgun (WGS) entry which is preliminary data.</text>
</comment>
<evidence type="ECO:0008006" key="3">
    <source>
        <dbReference type="Google" id="ProtNLM"/>
    </source>
</evidence>